<reference evidence="1 2" key="2">
    <citation type="journal article" date="2022" name="Mol. Ecol. Resour.">
        <title>The genomes of chicory, endive, great burdock and yacon provide insights into Asteraceae paleo-polyploidization history and plant inulin production.</title>
        <authorList>
            <person name="Fan W."/>
            <person name="Wang S."/>
            <person name="Wang H."/>
            <person name="Wang A."/>
            <person name="Jiang F."/>
            <person name="Liu H."/>
            <person name="Zhao H."/>
            <person name="Xu D."/>
            <person name="Zhang Y."/>
        </authorList>
    </citation>
    <scope>NUCLEOTIDE SEQUENCE [LARGE SCALE GENOMIC DNA]</scope>
    <source>
        <strain evidence="2">cv. Yunnan</strain>
        <tissue evidence="1">Leaves</tissue>
    </source>
</reference>
<gene>
    <name evidence="1" type="ORF">L1987_75344</name>
</gene>
<evidence type="ECO:0000313" key="2">
    <source>
        <dbReference type="Proteomes" id="UP001056120"/>
    </source>
</evidence>
<protein>
    <submittedName>
        <fullName evidence="1">Uncharacterized protein</fullName>
    </submittedName>
</protein>
<comment type="caution">
    <text evidence="1">The sequence shown here is derived from an EMBL/GenBank/DDBJ whole genome shotgun (WGS) entry which is preliminary data.</text>
</comment>
<dbReference type="Proteomes" id="UP001056120">
    <property type="component" value="Linkage Group LG25"/>
</dbReference>
<dbReference type="EMBL" id="CM042042">
    <property type="protein sequence ID" value="KAI3705112.1"/>
    <property type="molecule type" value="Genomic_DNA"/>
</dbReference>
<proteinExistence type="predicted"/>
<organism evidence="1 2">
    <name type="scientific">Smallanthus sonchifolius</name>
    <dbReference type="NCBI Taxonomy" id="185202"/>
    <lineage>
        <taxon>Eukaryota</taxon>
        <taxon>Viridiplantae</taxon>
        <taxon>Streptophyta</taxon>
        <taxon>Embryophyta</taxon>
        <taxon>Tracheophyta</taxon>
        <taxon>Spermatophyta</taxon>
        <taxon>Magnoliopsida</taxon>
        <taxon>eudicotyledons</taxon>
        <taxon>Gunneridae</taxon>
        <taxon>Pentapetalae</taxon>
        <taxon>asterids</taxon>
        <taxon>campanulids</taxon>
        <taxon>Asterales</taxon>
        <taxon>Asteraceae</taxon>
        <taxon>Asteroideae</taxon>
        <taxon>Heliantheae alliance</taxon>
        <taxon>Millerieae</taxon>
        <taxon>Smallanthus</taxon>
    </lineage>
</organism>
<evidence type="ECO:0000313" key="1">
    <source>
        <dbReference type="EMBL" id="KAI3705112.1"/>
    </source>
</evidence>
<reference evidence="2" key="1">
    <citation type="journal article" date="2022" name="Mol. Ecol. Resour.">
        <title>The genomes of chicory, endive, great burdock and yacon provide insights into Asteraceae palaeo-polyploidization history and plant inulin production.</title>
        <authorList>
            <person name="Fan W."/>
            <person name="Wang S."/>
            <person name="Wang H."/>
            <person name="Wang A."/>
            <person name="Jiang F."/>
            <person name="Liu H."/>
            <person name="Zhao H."/>
            <person name="Xu D."/>
            <person name="Zhang Y."/>
        </authorList>
    </citation>
    <scope>NUCLEOTIDE SEQUENCE [LARGE SCALE GENOMIC DNA]</scope>
    <source>
        <strain evidence="2">cv. Yunnan</strain>
    </source>
</reference>
<keyword evidence="2" id="KW-1185">Reference proteome</keyword>
<accession>A0ACB9A4E7</accession>
<sequence length="66" mass="7564">MKTLFGNQRLTFHLGVQIYTSYRLYMSDGMVTGSCPSPPLLHLYISASLVPFVLIRSFFRSHLLQL</sequence>
<name>A0ACB9A4E7_9ASTR</name>